<evidence type="ECO:0000313" key="4">
    <source>
        <dbReference type="Proteomes" id="UP000285301"/>
    </source>
</evidence>
<protein>
    <submittedName>
        <fullName evidence="3">DNA excision repair protein ERCC-6-like protein</fullName>
    </submittedName>
</protein>
<proteinExistence type="predicted"/>
<dbReference type="PANTHER" id="PTHR45629">
    <property type="entry name" value="SNF2/RAD54 FAMILY MEMBER"/>
    <property type="match status" value="1"/>
</dbReference>
<dbReference type="Proteomes" id="UP000285301">
    <property type="component" value="Unassembled WGS sequence"/>
</dbReference>
<dbReference type="Gene3D" id="3.40.50.10810">
    <property type="entry name" value="Tandem AAA-ATPase domain"/>
    <property type="match status" value="1"/>
</dbReference>
<dbReference type="GO" id="GO:0008094">
    <property type="term" value="F:ATP-dependent activity, acting on DNA"/>
    <property type="evidence" value="ECO:0007669"/>
    <property type="project" value="TreeGrafter"/>
</dbReference>
<dbReference type="InterPro" id="IPR050496">
    <property type="entry name" value="SNF2_RAD54_helicase_repair"/>
</dbReference>
<dbReference type="InterPro" id="IPR027417">
    <property type="entry name" value="P-loop_NTPase"/>
</dbReference>
<evidence type="ECO:0000313" key="3">
    <source>
        <dbReference type="EMBL" id="RWS03267.1"/>
    </source>
</evidence>
<dbReference type="GO" id="GO:0006283">
    <property type="term" value="P:transcription-coupled nucleotide-excision repair"/>
    <property type="evidence" value="ECO:0007669"/>
    <property type="project" value="TreeGrafter"/>
</dbReference>
<evidence type="ECO:0000259" key="2">
    <source>
        <dbReference type="PROSITE" id="PS51192"/>
    </source>
</evidence>
<feature type="region of interest" description="Disordered" evidence="1">
    <location>
        <begin position="144"/>
        <end position="215"/>
    </location>
</feature>
<dbReference type="GO" id="GO:0005634">
    <property type="term" value="C:nucleus"/>
    <property type="evidence" value="ECO:0007669"/>
    <property type="project" value="TreeGrafter"/>
</dbReference>
<feature type="compositionally biased region" description="Acidic residues" evidence="1">
    <location>
        <begin position="146"/>
        <end position="182"/>
    </location>
</feature>
<feature type="domain" description="Helicase ATP-binding" evidence="2">
    <location>
        <begin position="286"/>
        <end position="429"/>
    </location>
</feature>
<dbReference type="STRING" id="1965070.A0A443QJR4"/>
<dbReference type="SUPFAM" id="SSF52540">
    <property type="entry name" value="P-loop containing nucleoside triphosphate hydrolases"/>
    <property type="match status" value="1"/>
</dbReference>
<dbReference type="EMBL" id="NCKU01006668">
    <property type="protein sequence ID" value="RWS03267.1"/>
    <property type="molecule type" value="Genomic_DNA"/>
</dbReference>
<comment type="caution">
    <text evidence="3">The sequence shown here is derived from an EMBL/GenBank/DDBJ whole genome shotgun (WGS) entry which is preliminary data.</text>
</comment>
<evidence type="ECO:0000256" key="1">
    <source>
        <dbReference type="SAM" id="MobiDB-lite"/>
    </source>
</evidence>
<dbReference type="InterPro" id="IPR000330">
    <property type="entry name" value="SNF2_N"/>
</dbReference>
<dbReference type="PROSITE" id="PS51192">
    <property type="entry name" value="HELICASE_ATP_BIND_1"/>
    <property type="match status" value="1"/>
</dbReference>
<accession>A0A443QJR4</accession>
<dbReference type="InterPro" id="IPR014001">
    <property type="entry name" value="Helicase_ATP-bd"/>
</dbReference>
<keyword evidence="4" id="KW-1185">Reference proteome</keyword>
<dbReference type="SMART" id="SM00487">
    <property type="entry name" value="DEXDc"/>
    <property type="match status" value="1"/>
</dbReference>
<dbReference type="PANTHER" id="PTHR45629:SF7">
    <property type="entry name" value="DNA EXCISION REPAIR PROTEIN ERCC-6-RELATED"/>
    <property type="match status" value="1"/>
</dbReference>
<dbReference type="OrthoDB" id="6513548at2759"/>
<organism evidence="3 4">
    <name type="scientific">Dinothrombium tinctorium</name>
    <dbReference type="NCBI Taxonomy" id="1965070"/>
    <lineage>
        <taxon>Eukaryota</taxon>
        <taxon>Metazoa</taxon>
        <taxon>Ecdysozoa</taxon>
        <taxon>Arthropoda</taxon>
        <taxon>Chelicerata</taxon>
        <taxon>Arachnida</taxon>
        <taxon>Acari</taxon>
        <taxon>Acariformes</taxon>
        <taxon>Trombidiformes</taxon>
        <taxon>Prostigmata</taxon>
        <taxon>Anystina</taxon>
        <taxon>Parasitengona</taxon>
        <taxon>Trombidioidea</taxon>
        <taxon>Trombidiidae</taxon>
        <taxon>Dinothrombium</taxon>
    </lineage>
</organism>
<name>A0A443QJR4_9ACAR</name>
<reference evidence="3 4" key="1">
    <citation type="journal article" date="2018" name="Gigascience">
        <title>Genomes of trombidid mites reveal novel predicted allergens and laterally-transferred genes associated with secondary metabolism.</title>
        <authorList>
            <person name="Dong X."/>
            <person name="Chaisiri K."/>
            <person name="Xia D."/>
            <person name="Armstrong S.D."/>
            <person name="Fang Y."/>
            <person name="Donnelly M.J."/>
            <person name="Kadowaki T."/>
            <person name="McGarry J.W."/>
            <person name="Darby A.C."/>
            <person name="Makepeace B.L."/>
        </authorList>
    </citation>
    <scope>NUCLEOTIDE SEQUENCE [LARGE SCALE GENOMIC DNA]</scope>
    <source>
        <strain evidence="3">UoL-WK</strain>
    </source>
</reference>
<feature type="non-terminal residue" evidence="3">
    <location>
        <position position="429"/>
    </location>
</feature>
<dbReference type="AlphaFoldDB" id="A0A443QJR4"/>
<dbReference type="Pfam" id="PF00176">
    <property type="entry name" value="SNF2-rel_dom"/>
    <property type="match status" value="1"/>
</dbReference>
<gene>
    <name evidence="3" type="ORF">B4U79_11836</name>
</gene>
<feature type="region of interest" description="Disordered" evidence="1">
    <location>
        <begin position="1"/>
        <end position="23"/>
    </location>
</feature>
<dbReference type="GO" id="GO:0005524">
    <property type="term" value="F:ATP binding"/>
    <property type="evidence" value="ECO:0007669"/>
    <property type="project" value="InterPro"/>
</dbReference>
<dbReference type="InterPro" id="IPR038718">
    <property type="entry name" value="SNF2-like_sf"/>
</dbReference>
<sequence length="429" mass="48451">MSATAGERSLDVQPPGDHPNGRTAVAAMELSADSASLDTSQQSGDDCAHCGLFDESSLDDHIHPNSSAFEASTAVPFRVDISSIPVADDCDELQELGVKAYDQKCYEHNVLKQVQQHIDSSSSHVNNTLQSLSAFTFGETTNSTNFEEEGEENADASDGDDEWLPSEKEAEDLNSDAEDTDIVESHSETEYQSNGKRKIAPKEPNQKKCKRESGVSSKKVIDDGLEKNYKKRIKLYREERLLDKQRSILEDLEYEEYFTVNSDFKVPSRIWNNLYSYQQAGVRWLWELHQMSCGGIIGDEMGLGKTIQVIAFLAGLSCSNIHNFREEHKSLGPVILVCPATVMHQWVQEFHDWWPPFRVAILHHTGAFKGNKELLIRNINKCNGIIVTSYSSIVIYQDILYRYDWHYIILDEGHKIRNPDAQITLACKR</sequence>